<dbReference type="EMBL" id="JAKOGG010000006">
    <property type="protein sequence ID" value="MCS4557036.1"/>
    <property type="molecule type" value="Genomic_DNA"/>
</dbReference>
<proteinExistence type="predicted"/>
<name>A0ABT2FL28_9GAMM</name>
<dbReference type="SUPFAM" id="SSF55486">
    <property type="entry name" value="Metalloproteases ('zincins'), catalytic domain"/>
    <property type="match status" value="1"/>
</dbReference>
<protein>
    <submittedName>
        <fullName evidence="2">M3 family metallopeptidase</fullName>
    </submittedName>
</protein>
<dbReference type="Gene3D" id="1.10.1370.10">
    <property type="entry name" value="Neurolysin, domain 3"/>
    <property type="match status" value="1"/>
</dbReference>
<keyword evidence="3" id="KW-1185">Reference proteome</keyword>
<dbReference type="Proteomes" id="UP001201549">
    <property type="component" value="Unassembled WGS sequence"/>
</dbReference>
<gene>
    <name evidence="2" type="ORF">L9G74_11330</name>
</gene>
<evidence type="ECO:0000256" key="1">
    <source>
        <dbReference type="SAM" id="SignalP"/>
    </source>
</evidence>
<feature type="signal peptide" evidence="1">
    <location>
        <begin position="1"/>
        <end position="34"/>
    </location>
</feature>
<comment type="caution">
    <text evidence="2">The sequence shown here is derived from an EMBL/GenBank/DDBJ whole genome shotgun (WGS) entry which is preliminary data.</text>
</comment>
<feature type="chain" id="PRO_5046821077" evidence="1">
    <location>
        <begin position="35"/>
        <end position="567"/>
    </location>
</feature>
<evidence type="ECO:0000313" key="2">
    <source>
        <dbReference type="EMBL" id="MCS4557036.1"/>
    </source>
</evidence>
<dbReference type="RefSeq" id="WP_238896474.1">
    <property type="nucleotide sequence ID" value="NZ_JAKOGG010000006.1"/>
</dbReference>
<keyword evidence="1" id="KW-0732">Signal</keyword>
<dbReference type="InterPro" id="IPR024077">
    <property type="entry name" value="Neurolysin/TOP_dom2"/>
</dbReference>
<reference evidence="3" key="1">
    <citation type="submission" date="2023-07" db="EMBL/GenBank/DDBJ databases">
        <title>Shewanella mangrovi sp. nov., an acetaldehyde- degrading bacterium isolated from mangrove sediment.</title>
        <authorList>
            <person name="Liu Y."/>
        </authorList>
    </citation>
    <scope>NUCLEOTIDE SEQUENCE [LARGE SCALE GENOMIC DNA]</scope>
    <source>
        <strain evidence="3">C32</strain>
    </source>
</reference>
<sequence length="567" mass="63719">MQLTRNATRKSKRRPFYLIAAPMLWCLSSSAAHALDAVSLFVNQCLEYNDNFSADFSDATTLERQTLGLQNLNDRVQYYRQFQLSSDDQEWLLQCQLAVATTTTKLLHAPELTTLIEQLATSSQPQQRALAARYRYFQQQQFNDADKIRLTTAQTAIKQRLSSSSFQLDFGSCALGSPADEAQPFDQSIARYLMAQPDEDCRYKVWSAFQTRAVDTVKADLATLTDIRDELAQAQGFHNYAELQFQHTLIGNANNTKAFLQAMQQSVVVTPWNIGQQLRTAAKTPFAQLSQAAYLQQLTAALATLGVRLETINHEWLRLWHQQRLLGDVMLTSGKPMALLLRRSVVGHQTGISYLSLPADFSRPAQVKRANNAMAEMLATMAASGRYSLLNEFAAESDTQYLAQDWLAHYLDQQLAVNYAANSREALFQQYQQQFERINALAALKFYTEDRSINLSHEFAASFGRDWPQAALLPFTFPGIADAGPLYFSHLLQQQLSSELMQHTQNCDAALLFNRIVVNEQQQDVAQLLQQIWPEGMAGFIAQLADEPSANTDNADSHQAVCPLTAK</sequence>
<evidence type="ECO:0000313" key="3">
    <source>
        <dbReference type="Proteomes" id="UP001201549"/>
    </source>
</evidence>
<accession>A0ABT2FL28</accession>
<organism evidence="2 3">
    <name type="scientific">Shewanella electrica</name>
    <dbReference type="NCBI Taxonomy" id="515560"/>
    <lineage>
        <taxon>Bacteria</taxon>
        <taxon>Pseudomonadati</taxon>
        <taxon>Pseudomonadota</taxon>
        <taxon>Gammaproteobacteria</taxon>
        <taxon>Alteromonadales</taxon>
        <taxon>Shewanellaceae</taxon>
        <taxon>Shewanella</taxon>
    </lineage>
</organism>